<dbReference type="SUPFAM" id="SSF89550">
    <property type="entry name" value="PHP domain-like"/>
    <property type="match status" value="1"/>
</dbReference>
<evidence type="ECO:0000256" key="4">
    <source>
        <dbReference type="ARBA" id="ARBA00051722"/>
    </source>
</evidence>
<evidence type="ECO:0000313" key="7">
    <source>
        <dbReference type="Proteomes" id="UP000093482"/>
    </source>
</evidence>
<organism evidence="6 7">
    <name type="scientific">Caryophanon latum</name>
    <dbReference type="NCBI Taxonomy" id="33977"/>
    <lineage>
        <taxon>Bacteria</taxon>
        <taxon>Bacillati</taxon>
        <taxon>Bacillota</taxon>
        <taxon>Bacilli</taxon>
        <taxon>Bacillales</taxon>
        <taxon>Caryophanaceae</taxon>
        <taxon>Caryophanon</taxon>
    </lineage>
</organism>
<dbReference type="PANTHER" id="PTHR39181:SF1">
    <property type="entry name" value="TYROSINE-PROTEIN PHOSPHATASE YWQE"/>
    <property type="match status" value="1"/>
</dbReference>
<comment type="catalytic activity">
    <reaction evidence="4 5">
        <text>O-phospho-L-tyrosyl-[protein] + H2O = L-tyrosyl-[protein] + phosphate</text>
        <dbReference type="Rhea" id="RHEA:10684"/>
        <dbReference type="Rhea" id="RHEA-COMP:10136"/>
        <dbReference type="Rhea" id="RHEA-COMP:20101"/>
        <dbReference type="ChEBI" id="CHEBI:15377"/>
        <dbReference type="ChEBI" id="CHEBI:43474"/>
        <dbReference type="ChEBI" id="CHEBI:46858"/>
        <dbReference type="ChEBI" id="CHEBI:61978"/>
        <dbReference type="EC" id="3.1.3.48"/>
    </reaction>
</comment>
<comment type="caution">
    <text evidence="6">The sequence shown here is derived from an EMBL/GenBank/DDBJ whole genome shotgun (WGS) entry which is preliminary data.</text>
</comment>
<dbReference type="AlphaFoldDB" id="A0A1C0YMA4"/>
<dbReference type="RefSeq" id="WP_066465646.1">
    <property type="nucleotide sequence ID" value="NZ_MATO01000052.1"/>
</dbReference>
<protein>
    <recommendedName>
        <fullName evidence="5">Tyrosine-protein phosphatase</fullName>
        <ecNumber evidence="5">3.1.3.48</ecNumber>
    </recommendedName>
</protein>
<evidence type="ECO:0000256" key="2">
    <source>
        <dbReference type="ARBA" id="ARBA00022801"/>
    </source>
</evidence>
<dbReference type="EMBL" id="MATO01000052">
    <property type="protein sequence ID" value="OCS88263.1"/>
    <property type="molecule type" value="Genomic_DNA"/>
</dbReference>
<accession>A0A1C0YMA4</accession>
<dbReference type="GO" id="GO:0004725">
    <property type="term" value="F:protein tyrosine phosphatase activity"/>
    <property type="evidence" value="ECO:0007669"/>
    <property type="project" value="UniProtKB-UniRule"/>
</dbReference>
<dbReference type="PANTHER" id="PTHR39181">
    <property type="entry name" value="TYROSINE-PROTEIN PHOSPHATASE YWQE"/>
    <property type="match status" value="1"/>
</dbReference>
<dbReference type="InterPro" id="IPR016195">
    <property type="entry name" value="Pol/histidinol_Pase-like"/>
</dbReference>
<dbReference type="Gene3D" id="3.20.20.140">
    <property type="entry name" value="Metal-dependent hydrolases"/>
    <property type="match status" value="1"/>
</dbReference>
<evidence type="ECO:0000256" key="3">
    <source>
        <dbReference type="ARBA" id="ARBA00022912"/>
    </source>
</evidence>
<comment type="similarity">
    <text evidence="1 5">Belongs to the metallo-dependent hydrolases superfamily. CpsB/CapC family.</text>
</comment>
<keyword evidence="7" id="KW-1185">Reference proteome</keyword>
<dbReference type="EC" id="3.1.3.48" evidence="5"/>
<keyword evidence="2 5" id="KW-0378">Hydrolase</keyword>
<dbReference type="Pfam" id="PF19567">
    <property type="entry name" value="CpsB_CapC"/>
    <property type="match status" value="1"/>
</dbReference>
<dbReference type="Proteomes" id="UP000093482">
    <property type="component" value="Unassembled WGS sequence"/>
</dbReference>
<evidence type="ECO:0000256" key="1">
    <source>
        <dbReference type="ARBA" id="ARBA00005750"/>
    </source>
</evidence>
<evidence type="ECO:0000313" key="6">
    <source>
        <dbReference type="EMBL" id="OCS88263.1"/>
    </source>
</evidence>
<keyword evidence="3 5" id="KW-0904">Protein phosphatase</keyword>
<dbReference type="OrthoDB" id="9788539at2"/>
<dbReference type="InterPro" id="IPR016667">
    <property type="entry name" value="Caps_polysacc_synth_CpsB/CapC"/>
</dbReference>
<gene>
    <name evidence="6" type="ORF">A6K76_13725</name>
</gene>
<proteinExistence type="inferred from homology"/>
<name>A0A1C0YMA4_9BACL</name>
<evidence type="ECO:0000256" key="5">
    <source>
        <dbReference type="PIRNR" id="PIRNR016557"/>
    </source>
</evidence>
<sequence length="253" mass="28285">MIDMHTHILYGVDDGPKEVADTMAMLEQAQQQKITHIISTSHASHPQYNVTATTVTAQLAELQALAQQFDIKLHRGQEVRIQPNIVDLYNNGELLTLADSRYLLLELPSSNVPQYTKAIIYDLLEVGIIPIIAHPERNKGIAEKPERLEKLIRLGAMSQVTAGSLSGHFGKSVQKTALDLVSLNLVQTYGSDAHNVTTRPSLFNEGLDVLEKKKMADAVDMLLENNEQIIANKPMLLWEPLEAKKKKWWAIFS</sequence>
<reference evidence="6 7" key="1">
    <citation type="submission" date="2016-07" db="EMBL/GenBank/DDBJ databases">
        <title>Caryophanon latum genome sequencing.</title>
        <authorList>
            <person name="Verma A."/>
            <person name="Pal Y."/>
            <person name="Krishnamurthi S."/>
        </authorList>
    </citation>
    <scope>NUCLEOTIDE SEQUENCE [LARGE SCALE GENOMIC DNA]</scope>
    <source>
        <strain evidence="6 7">DSM 14151</strain>
    </source>
</reference>
<dbReference type="GO" id="GO:0030145">
    <property type="term" value="F:manganese ion binding"/>
    <property type="evidence" value="ECO:0007669"/>
    <property type="project" value="UniProtKB-UniRule"/>
</dbReference>
<dbReference type="PIRSF" id="PIRSF016557">
    <property type="entry name" value="Caps_synth_CpsB"/>
    <property type="match status" value="1"/>
</dbReference>